<accession>A0A0H2M4R2</accession>
<dbReference type="EMBL" id="JZWI01000100">
    <property type="protein sequence ID" value="KLN52040.1"/>
    <property type="molecule type" value="Genomic_DNA"/>
</dbReference>
<proteinExistence type="predicted"/>
<dbReference type="AlphaFoldDB" id="A0A0H2M4R2"/>
<reference evidence="1 2" key="1">
    <citation type="submission" date="2015-03" db="EMBL/GenBank/DDBJ databases">
        <title>Genome sequence of Variovorax paradoxus TBEA6.</title>
        <authorList>
            <person name="Poehlein A."/>
            <person name="Schuldes J."/>
            <person name="Wuebbeler J.H."/>
            <person name="Hiessl S."/>
            <person name="Steinbuechel A."/>
            <person name="Daniel R."/>
        </authorList>
    </citation>
    <scope>NUCLEOTIDE SEQUENCE [LARGE SCALE GENOMIC DNA]</scope>
    <source>
        <strain evidence="1 2">TBEA6</strain>
    </source>
</reference>
<dbReference type="Proteomes" id="UP000035170">
    <property type="component" value="Unassembled WGS sequence"/>
</dbReference>
<organism evidence="1 2">
    <name type="scientific">Variovorax paradoxus</name>
    <dbReference type="NCBI Taxonomy" id="34073"/>
    <lineage>
        <taxon>Bacteria</taxon>
        <taxon>Pseudomonadati</taxon>
        <taxon>Pseudomonadota</taxon>
        <taxon>Betaproteobacteria</taxon>
        <taxon>Burkholderiales</taxon>
        <taxon>Comamonadaceae</taxon>
        <taxon>Variovorax</taxon>
    </lineage>
</organism>
<name>A0A0H2M4R2_VARPD</name>
<evidence type="ECO:0000313" key="2">
    <source>
        <dbReference type="Proteomes" id="UP000035170"/>
    </source>
</evidence>
<sequence>MRGGGALAISRAMRRRSPLIIGSPSSFLCSRLISSFDIFICFMNSIFCSLTSAAPTSTKITAAIIISLSRMPQYIAEISASGW</sequence>
<protein>
    <submittedName>
        <fullName evidence="1">Uncharacterized protein</fullName>
    </submittedName>
</protein>
<keyword evidence="2" id="KW-1185">Reference proteome</keyword>
<comment type="caution">
    <text evidence="1">The sequence shown here is derived from an EMBL/GenBank/DDBJ whole genome shotgun (WGS) entry which is preliminary data.</text>
</comment>
<evidence type="ECO:0000313" key="1">
    <source>
        <dbReference type="EMBL" id="KLN52040.1"/>
    </source>
</evidence>
<gene>
    <name evidence="1" type="ORF">VPARA_68470</name>
</gene>